<reference evidence="2" key="2">
    <citation type="submission" date="2020-09" db="EMBL/GenBank/DDBJ databases">
        <authorList>
            <person name="Sun Q."/>
            <person name="Zhou Y."/>
        </authorList>
    </citation>
    <scope>NUCLEOTIDE SEQUENCE</scope>
    <source>
        <strain evidence="2">CGMCC 1.15758</strain>
    </source>
</reference>
<dbReference type="OrthoDB" id="9820516at2"/>
<dbReference type="RefSeq" id="WP_117002005.1">
    <property type="nucleotide sequence ID" value="NZ_BMJS01000008.1"/>
</dbReference>
<reference evidence="2" key="1">
    <citation type="journal article" date="2014" name="Int. J. Syst. Evol. Microbiol.">
        <title>Complete genome sequence of Corynebacterium casei LMG S-19264T (=DSM 44701T), isolated from a smear-ripened cheese.</title>
        <authorList>
            <consortium name="US DOE Joint Genome Institute (JGI-PGF)"/>
            <person name="Walter F."/>
            <person name="Albersmeier A."/>
            <person name="Kalinowski J."/>
            <person name="Ruckert C."/>
        </authorList>
    </citation>
    <scope>NUCLEOTIDE SEQUENCE</scope>
    <source>
        <strain evidence="2">CGMCC 1.15758</strain>
    </source>
</reference>
<accession>A0A8J2Z3K3</accession>
<comment type="caution">
    <text evidence="2">The sequence shown here is derived from an EMBL/GenBank/DDBJ whole genome shotgun (WGS) entry which is preliminary data.</text>
</comment>
<evidence type="ECO:0000313" key="2">
    <source>
        <dbReference type="EMBL" id="GGF94988.1"/>
    </source>
</evidence>
<keyword evidence="3" id="KW-1185">Reference proteome</keyword>
<dbReference type="EMBL" id="BMJS01000008">
    <property type="protein sequence ID" value="GGF94988.1"/>
    <property type="molecule type" value="Genomic_DNA"/>
</dbReference>
<dbReference type="AlphaFoldDB" id="A0A8J2Z3K3"/>
<name>A0A8J2Z3K3_9GAMM</name>
<evidence type="ECO:0000313" key="3">
    <source>
        <dbReference type="Proteomes" id="UP000636949"/>
    </source>
</evidence>
<proteinExistence type="predicted"/>
<evidence type="ECO:0000256" key="1">
    <source>
        <dbReference type="SAM" id="SignalP"/>
    </source>
</evidence>
<sequence length="371" mass="41502">MKKLSLIIASSFMLSTTAFATKNVIPNDVAKAVTHVNDVSFSDQEGTENIQQLKKLVQNAKANNYIAAVVNTANLVSITAPQYNAFNTSQDLHNMSDNLAAFSNALKAVVNNYPMLDKMDQALTQAYTELQAAWDHRVTFLNGESGEHKAYEFNYLLNYLTVNGVNVLQKGKSIDETKDFYVKLNTLAYSIPTDAFNSYYQARDMAVEAVYSINKNMVVSALQNVQSNAKVQKLSEATNDIDIAINDFLNLSYSFKFLGKTIEIKLIPDQVKDMVHNALQKSGFNDTKNALNFLLISTAEGQKNIPLASDYNNIKDTQDNNVFARLMVTLSTMLSQNINNNMQDPQFHITDEQAYYVITYQLAELVNKNLV</sequence>
<keyword evidence="1" id="KW-0732">Signal</keyword>
<gene>
    <name evidence="2" type="ORF">GCM10010995_10230</name>
</gene>
<protein>
    <submittedName>
        <fullName evidence="2">Uncharacterized protein</fullName>
    </submittedName>
</protein>
<feature type="chain" id="PRO_5035247767" evidence="1">
    <location>
        <begin position="21"/>
        <end position="371"/>
    </location>
</feature>
<feature type="signal peptide" evidence="1">
    <location>
        <begin position="1"/>
        <end position="20"/>
    </location>
</feature>
<dbReference type="Proteomes" id="UP000636949">
    <property type="component" value="Unassembled WGS sequence"/>
</dbReference>
<organism evidence="2 3">
    <name type="scientific">Cysteiniphilum litorale</name>
    <dbReference type="NCBI Taxonomy" id="2056700"/>
    <lineage>
        <taxon>Bacteria</taxon>
        <taxon>Pseudomonadati</taxon>
        <taxon>Pseudomonadota</taxon>
        <taxon>Gammaproteobacteria</taxon>
        <taxon>Thiotrichales</taxon>
        <taxon>Fastidiosibacteraceae</taxon>
        <taxon>Cysteiniphilum</taxon>
    </lineage>
</organism>